<dbReference type="PANTHER" id="PTHR47424:SF2">
    <property type="entry name" value="TRANSCRIPTION FACTOR DOMAIN-CONTAINING PROTEIN-RELATED"/>
    <property type="match status" value="1"/>
</dbReference>
<dbReference type="SUPFAM" id="SSF57701">
    <property type="entry name" value="Zn2/Cys6 DNA-binding domain"/>
    <property type="match status" value="1"/>
</dbReference>
<evidence type="ECO:0000313" key="6">
    <source>
        <dbReference type="EMBL" id="KIM92785.1"/>
    </source>
</evidence>
<organism evidence="6 7">
    <name type="scientific">Oidiodendron maius (strain Zn)</name>
    <dbReference type="NCBI Taxonomy" id="913774"/>
    <lineage>
        <taxon>Eukaryota</taxon>
        <taxon>Fungi</taxon>
        <taxon>Dikarya</taxon>
        <taxon>Ascomycota</taxon>
        <taxon>Pezizomycotina</taxon>
        <taxon>Leotiomycetes</taxon>
        <taxon>Leotiomycetes incertae sedis</taxon>
        <taxon>Myxotrichaceae</taxon>
        <taxon>Oidiodendron</taxon>
    </lineage>
</organism>
<protein>
    <recommendedName>
        <fullName evidence="5">Zn(2)-C6 fungal-type domain-containing protein</fullName>
    </recommendedName>
</protein>
<dbReference type="GO" id="GO:0000978">
    <property type="term" value="F:RNA polymerase II cis-regulatory region sequence-specific DNA binding"/>
    <property type="evidence" value="ECO:0007669"/>
    <property type="project" value="TreeGrafter"/>
</dbReference>
<dbReference type="GO" id="GO:0006351">
    <property type="term" value="P:DNA-templated transcription"/>
    <property type="evidence" value="ECO:0007669"/>
    <property type="project" value="InterPro"/>
</dbReference>
<dbReference type="Pfam" id="PF04082">
    <property type="entry name" value="Fungal_trans"/>
    <property type="match status" value="1"/>
</dbReference>
<dbReference type="SMART" id="SM00906">
    <property type="entry name" value="Fungal_trans"/>
    <property type="match status" value="1"/>
</dbReference>
<dbReference type="FunCoup" id="A0A0C3G994">
    <property type="interactions" value="813"/>
</dbReference>
<dbReference type="OrthoDB" id="2283488at2759"/>
<dbReference type="GO" id="GO:0008270">
    <property type="term" value="F:zinc ion binding"/>
    <property type="evidence" value="ECO:0007669"/>
    <property type="project" value="InterPro"/>
</dbReference>
<dbReference type="PANTHER" id="PTHR47424">
    <property type="entry name" value="REGULATORY PROTEIN GAL4"/>
    <property type="match status" value="1"/>
</dbReference>
<reference evidence="6 7" key="1">
    <citation type="submission" date="2014-04" db="EMBL/GenBank/DDBJ databases">
        <authorList>
            <consortium name="DOE Joint Genome Institute"/>
            <person name="Kuo A."/>
            <person name="Martino E."/>
            <person name="Perotto S."/>
            <person name="Kohler A."/>
            <person name="Nagy L.G."/>
            <person name="Floudas D."/>
            <person name="Copeland A."/>
            <person name="Barry K.W."/>
            <person name="Cichocki N."/>
            <person name="Veneault-Fourrey C."/>
            <person name="LaButti K."/>
            <person name="Lindquist E.A."/>
            <person name="Lipzen A."/>
            <person name="Lundell T."/>
            <person name="Morin E."/>
            <person name="Murat C."/>
            <person name="Sun H."/>
            <person name="Tunlid A."/>
            <person name="Henrissat B."/>
            <person name="Grigoriev I.V."/>
            <person name="Hibbett D.S."/>
            <person name="Martin F."/>
            <person name="Nordberg H.P."/>
            <person name="Cantor M.N."/>
            <person name="Hua S.X."/>
        </authorList>
    </citation>
    <scope>NUCLEOTIDE SEQUENCE [LARGE SCALE GENOMIC DNA]</scope>
    <source>
        <strain evidence="6 7">Zn</strain>
    </source>
</reference>
<accession>A0A0C3G994</accession>
<dbReference type="InParanoid" id="A0A0C3G994"/>
<dbReference type="EMBL" id="KN832906">
    <property type="protein sequence ID" value="KIM92785.1"/>
    <property type="molecule type" value="Genomic_DNA"/>
</dbReference>
<dbReference type="Pfam" id="PF00172">
    <property type="entry name" value="Zn_clus"/>
    <property type="match status" value="1"/>
</dbReference>
<dbReference type="PROSITE" id="PS00463">
    <property type="entry name" value="ZN2_CY6_FUNGAL_1"/>
    <property type="match status" value="1"/>
</dbReference>
<evidence type="ECO:0000256" key="3">
    <source>
        <dbReference type="ARBA" id="ARBA00023163"/>
    </source>
</evidence>
<dbReference type="HOGENOM" id="CLU_008599_2_1_1"/>
<dbReference type="InterPro" id="IPR051127">
    <property type="entry name" value="Fungal_SecMet_Regulators"/>
</dbReference>
<dbReference type="InterPro" id="IPR001138">
    <property type="entry name" value="Zn2Cys6_DnaBD"/>
</dbReference>
<evidence type="ECO:0000256" key="1">
    <source>
        <dbReference type="ARBA" id="ARBA00022723"/>
    </source>
</evidence>
<dbReference type="SMART" id="SM00066">
    <property type="entry name" value="GAL4"/>
    <property type="match status" value="1"/>
</dbReference>
<gene>
    <name evidence="6" type="ORF">OIDMADRAFT_173803</name>
</gene>
<dbReference type="PROSITE" id="PS50048">
    <property type="entry name" value="ZN2_CY6_FUNGAL_2"/>
    <property type="match status" value="1"/>
</dbReference>
<dbReference type="CDD" id="cd12148">
    <property type="entry name" value="fungal_TF_MHR"/>
    <property type="match status" value="1"/>
</dbReference>
<name>A0A0C3G994_OIDMZ</name>
<evidence type="ECO:0000256" key="4">
    <source>
        <dbReference type="ARBA" id="ARBA00023242"/>
    </source>
</evidence>
<proteinExistence type="predicted"/>
<evidence type="ECO:0000259" key="5">
    <source>
        <dbReference type="PROSITE" id="PS50048"/>
    </source>
</evidence>
<keyword evidence="1" id="KW-0479">Metal-binding</keyword>
<dbReference type="Proteomes" id="UP000054321">
    <property type="component" value="Unassembled WGS sequence"/>
</dbReference>
<dbReference type="GO" id="GO:0000981">
    <property type="term" value="F:DNA-binding transcription factor activity, RNA polymerase II-specific"/>
    <property type="evidence" value="ECO:0007669"/>
    <property type="project" value="InterPro"/>
</dbReference>
<evidence type="ECO:0000256" key="2">
    <source>
        <dbReference type="ARBA" id="ARBA00023015"/>
    </source>
</evidence>
<dbReference type="Gene3D" id="4.10.240.10">
    <property type="entry name" value="Zn(2)-C6 fungal-type DNA-binding domain"/>
    <property type="match status" value="1"/>
</dbReference>
<dbReference type="AlphaFoldDB" id="A0A0C3G994"/>
<feature type="domain" description="Zn(2)-C6 fungal-type" evidence="5">
    <location>
        <begin position="36"/>
        <end position="66"/>
    </location>
</feature>
<sequence length="662" mass="74729">MDGTQNNTLDDPNVAAVAQSASATSRDLLLGRAEQACKECRRRKAKCDRAIPICGLCSKYAALCLYEKHYRTPLTRKYGNLACPPIVSHGFEWDEQYIVEKQTSISGWSPDRSTSEGVEEDPAVVDGMASLTIGESEGGYLGVASGAAVLRLIDPRAASTSGPLKAASKLRPARILSNDGTWPELLCDQPDPNRHIVDSMIDAYFGLYHINYPIVHEPTFRAQYSELIERPNGNCWKFLAYVIAAVGVFTTSNTAETADLALFAQAKSLMHLSYLESGNLTLIQALGLMSNYLQRKDMPNSGYNYLGLATRMAMGLGLHKEFQGWSIPPLKMEIRRRVWWCLAVFDIGATITYGRPVSWPAGGVDVALPLNIDDRLLTAGSTRYPEPSLEFTIYSTVHALSSFYLASMPIYARIISKPFPSAKELVELDDRRISRWCSDLPPFFAKDYQVPQKYRTSQAIVMWKCQNFRIIMYRPFVIRRLLQSRQDRHEPSLEESQAYDRCLHEALSTIESVNNFWTYQKHSRLGAWYALYFLFQAALIPCICLRSESAKDTTSENTDNWLQQIRVTLQVMKSIGTILPTSEKCHDVIWWLCRDSFHEDSSPSAALNPDLEPINESPHTQMNNVYSMMWSHAPTLDADTTMTMQDDAWMAFLEEENNNPYI</sequence>
<dbReference type="InterPro" id="IPR036864">
    <property type="entry name" value="Zn2-C6_fun-type_DNA-bd_sf"/>
</dbReference>
<keyword evidence="3" id="KW-0804">Transcription</keyword>
<dbReference type="GO" id="GO:0005634">
    <property type="term" value="C:nucleus"/>
    <property type="evidence" value="ECO:0007669"/>
    <property type="project" value="TreeGrafter"/>
</dbReference>
<keyword evidence="4" id="KW-0539">Nucleus</keyword>
<keyword evidence="7" id="KW-1185">Reference proteome</keyword>
<dbReference type="GO" id="GO:0000435">
    <property type="term" value="P:positive regulation of transcription from RNA polymerase II promoter by galactose"/>
    <property type="evidence" value="ECO:0007669"/>
    <property type="project" value="TreeGrafter"/>
</dbReference>
<reference evidence="7" key="2">
    <citation type="submission" date="2015-01" db="EMBL/GenBank/DDBJ databases">
        <title>Evolutionary Origins and Diversification of the Mycorrhizal Mutualists.</title>
        <authorList>
            <consortium name="DOE Joint Genome Institute"/>
            <consortium name="Mycorrhizal Genomics Consortium"/>
            <person name="Kohler A."/>
            <person name="Kuo A."/>
            <person name="Nagy L.G."/>
            <person name="Floudas D."/>
            <person name="Copeland A."/>
            <person name="Barry K.W."/>
            <person name="Cichocki N."/>
            <person name="Veneault-Fourrey C."/>
            <person name="LaButti K."/>
            <person name="Lindquist E.A."/>
            <person name="Lipzen A."/>
            <person name="Lundell T."/>
            <person name="Morin E."/>
            <person name="Murat C."/>
            <person name="Riley R."/>
            <person name="Ohm R."/>
            <person name="Sun H."/>
            <person name="Tunlid A."/>
            <person name="Henrissat B."/>
            <person name="Grigoriev I.V."/>
            <person name="Hibbett D.S."/>
            <person name="Martin F."/>
        </authorList>
    </citation>
    <scope>NUCLEOTIDE SEQUENCE [LARGE SCALE GENOMIC DNA]</scope>
    <source>
        <strain evidence="7">Zn</strain>
    </source>
</reference>
<dbReference type="CDD" id="cd00067">
    <property type="entry name" value="GAL4"/>
    <property type="match status" value="1"/>
</dbReference>
<keyword evidence="2" id="KW-0805">Transcription regulation</keyword>
<evidence type="ECO:0000313" key="7">
    <source>
        <dbReference type="Proteomes" id="UP000054321"/>
    </source>
</evidence>
<dbReference type="InterPro" id="IPR007219">
    <property type="entry name" value="XnlR_reg_dom"/>
</dbReference>